<evidence type="ECO:0000313" key="1">
    <source>
        <dbReference type="EMBL" id="MFD1161376.1"/>
    </source>
</evidence>
<sequence length="228" mass="27159">MKVIGTTKISNEIEEILNSAEKKLILVSPYLKLNQRLKVRLSDAFKKVDNAYLIYRENQLKSQDLIWLKSFKNLKIFSIKNLHSKIYLNQDVAVISSMNLYEYSQINNHEIGVKLEFNEDQNEYKDTLKEIRIMVESEYNDNCFSQILESIENYSMGRLFWELSENYSFKNYRSGSQYLYEFISDKAREITEFKDYELYQDKTAVLRATDLGKERFNLLKKRLKEIAN</sequence>
<accession>A0ABW3R8N2</accession>
<dbReference type="RefSeq" id="WP_311936181.1">
    <property type="nucleotide sequence ID" value="NZ_JAVSCK010000001.1"/>
</dbReference>
<dbReference type="InterPro" id="IPR059166">
    <property type="entry name" value="PLD-like_cat"/>
</dbReference>
<dbReference type="Gene3D" id="3.30.870.10">
    <property type="entry name" value="Endonuclease Chain A"/>
    <property type="match status" value="1"/>
</dbReference>
<dbReference type="SUPFAM" id="SSF56024">
    <property type="entry name" value="Phospholipase D/nuclease"/>
    <property type="match status" value="1"/>
</dbReference>
<dbReference type="Proteomes" id="UP001597163">
    <property type="component" value="Unassembled WGS sequence"/>
</dbReference>
<organism evidence="1 2">
    <name type="scientific">Hwangdonia seohaensis</name>
    <dbReference type="NCBI Taxonomy" id="1240727"/>
    <lineage>
        <taxon>Bacteria</taxon>
        <taxon>Pseudomonadati</taxon>
        <taxon>Bacteroidota</taxon>
        <taxon>Flavobacteriia</taxon>
        <taxon>Flavobacteriales</taxon>
        <taxon>Flavobacteriaceae</taxon>
        <taxon>Hwangdonia</taxon>
    </lineage>
</organism>
<protein>
    <submittedName>
        <fullName evidence="1">Phospholipase D family protein</fullName>
    </submittedName>
</protein>
<name>A0ABW3R8N2_9FLAO</name>
<evidence type="ECO:0000313" key="2">
    <source>
        <dbReference type="Proteomes" id="UP001597163"/>
    </source>
</evidence>
<reference evidence="2" key="1">
    <citation type="journal article" date="2019" name="Int. J. Syst. Evol. Microbiol.">
        <title>The Global Catalogue of Microorganisms (GCM) 10K type strain sequencing project: providing services to taxonomists for standard genome sequencing and annotation.</title>
        <authorList>
            <consortium name="The Broad Institute Genomics Platform"/>
            <consortium name="The Broad Institute Genome Sequencing Center for Infectious Disease"/>
            <person name="Wu L."/>
            <person name="Ma J."/>
        </authorList>
    </citation>
    <scope>NUCLEOTIDE SEQUENCE [LARGE SCALE GENOMIC DNA]</scope>
    <source>
        <strain evidence="2">CCUG 63246</strain>
    </source>
</reference>
<dbReference type="CDD" id="cd09176">
    <property type="entry name" value="PLDc_unchar6"/>
    <property type="match status" value="1"/>
</dbReference>
<comment type="caution">
    <text evidence="1">The sequence shown here is derived from an EMBL/GenBank/DDBJ whole genome shotgun (WGS) entry which is preliminary data.</text>
</comment>
<keyword evidence="2" id="KW-1185">Reference proteome</keyword>
<gene>
    <name evidence="1" type="ORF">ACFQ2E_03035</name>
</gene>
<dbReference type="EMBL" id="JBHTLJ010000001">
    <property type="protein sequence ID" value="MFD1161376.1"/>
    <property type="molecule type" value="Genomic_DNA"/>
</dbReference>
<proteinExistence type="predicted"/>